<dbReference type="SUPFAM" id="SSF51556">
    <property type="entry name" value="Metallo-dependent hydrolases"/>
    <property type="match status" value="1"/>
</dbReference>
<dbReference type="Pfam" id="PF01026">
    <property type="entry name" value="TatD_DNase"/>
    <property type="match status" value="1"/>
</dbReference>
<keyword evidence="1" id="KW-0540">Nuclease</keyword>
<dbReference type="GO" id="GO:0046872">
    <property type="term" value="F:metal ion binding"/>
    <property type="evidence" value="ECO:0007669"/>
    <property type="project" value="UniProtKB-KW"/>
</dbReference>
<reference evidence="4" key="1">
    <citation type="submission" date="2018-06" db="EMBL/GenBank/DDBJ databases">
        <authorList>
            <person name="Zhirakovskaya E."/>
        </authorList>
    </citation>
    <scope>NUCLEOTIDE SEQUENCE</scope>
</reference>
<dbReference type="PIRSF" id="PIRSF005902">
    <property type="entry name" value="DNase_TatD"/>
    <property type="match status" value="1"/>
</dbReference>
<evidence type="ECO:0000256" key="3">
    <source>
        <dbReference type="ARBA" id="ARBA00022801"/>
    </source>
</evidence>
<protein>
    <submittedName>
        <fullName evidence="4">Deoxyribonuclease TatD</fullName>
    </submittedName>
</protein>
<dbReference type="InterPro" id="IPR050891">
    <property type="entry name" value="TatD-type_Hydrolase"/>
</dbReference>
<dbReference type="GO" id="GO:0004518">
    <property type="term" value="F:nuclease activity"/>
    <property type="evidence" value="ECO:0007669"/>
    <property type="project" value="UniProtKB-KW"/>
</dbReference>
<dbReference type="CDD" id="cd01310">
    <property type="entry name" value="TatD_DNAse"/>
    <property type="match status" value="1"/>
</dbReference>
<sequence>MNKLIDIGVNLTGKSFKKDLPQVIERATETGVISMGVTGTNVQHSDAAIELCEKYPKILFSTTGIHPHYANEWSDKTAQEIHGMAQMNCVKAIGECGLDYNRNLSSPKDQRRAFEAQLELAADLKLPVFLHQRDAHEDFIKLIKIWRSRLVGGVAHCFTGSVDEAKAYLALDLMIGVTGWLCDERRGIPLQQAVKEIPLD</sequence>
<dbReference type="PANTHER" id="PTHR10060:SF15">
    <property type="entry name" value="DEOXYRIBONUCLEASE TATDN1"/>
    <property type="match status" value="1"/>
</dbReference>
<dbReference type="GO" id="GO:0016788">
    <property type="term" value="F:hydrolase activity, acting on ester bonds"/>
    <property type="evidence" value="ECO:0007669"/>
    <property type="project" value="InterPro"/>
</dbReference>
<organism evidence="4">
    <name type="scientific">hydrothermal vent metagenome</name>
    <dbReference type="NCBI Taxonomy" id="652676"/>
    <lineage>
        <taxon>unclassified sequences</taxon>
        <taxon>metagenomes</taxon>
        <taxon>ecological metagenomes</taxon>
    </lineage>
</organism>
<feature type="non-terminal residue" evidence="4">
    <location>
        <position position="200"/>
    </location>
</feature>
<dbReference type="EMBL" id="UOFF01000427">
    <property type="protein sequence ID" value="VAW57626.1"/>
    <property type="molecule type" value="Genomic_DNA"/>
</dbReference>
<evidence type="ECO:0000256" key="2">
    <source>
        <dbReference type="ARBA" id="ARBA00022723"/>
    </source>
</evidence>
<dbReference type="AlphaFoldDB" id="A0A3B0XMS2"/>
<dbReference type="Gene3D" id="3.20.20.140">
    <property type="entry name" value="Metal-dependent hydrolases"/>
    <property type="match status" value="1"/>
</dbReference>
<name>A0A3B0XMS2_9ZZZZ</name>
<gene>
    <name evidence="4" type="ORF">MNBD_GAMMA07-2375</name>
</gene>
<dbReference type="InterPro" id="IPR001130">
    <property type="entry name" value="TatD-like"/>
</dbReference>
<dbReference type="PROSITE" id="PS01090">
    <property type="entry name" value="TATD_2"/>
    <property type="match status" value="1"/>
</dbReference>
<keyword evidence="3" id="KW-0378">Hydrolase</keyword>
<evidence type="ECO:0000313" key="4">
    <source>
        <dbReference type="EMBL" id="VAW57626.1"/>
    </source>
</evidence>
<dbReference type="PANTHER" id="PTHR10060">
    <property type="entry name" value="TATD FAMILY DEOXYRIBONUCLEASE"/>
    <property type="match status" value="1"/>
</dbReference>
<proteinExistence type="predicted"/>
<keyword evidence="2" id="KW-0479">Metal-binding</keyword>
<dbReference type="InterPro" id="IPR018228">
    <property type="entry name" value="DNase_TatD-rel_CS"/>
</dbReference>
<dbReference type="InterPro" id="IPR032466">
    <property type="entry name" value="Metal_Hydrolase"/>
</dbReference>
<accession>A0A3B0XMS2</accession>
<evidence type="ECO:0000256" key="1">
    <source>
        <dbReference type="ARBA" id="ARBA00022722"/>
    </source>
</evidence>